<keyword evidence="2" id="KW-0802">TPR repeat</keyword>
<evidence type="ECO:0000256" key="2">
    <source>
        <dbReference type="PROSITE-ProRule" id="PRU00339"/>
    </source>
</evidence>
<dbReference type="Pfam" id="PF14559">
    <property type="entry name" value="TPR_19"/>
    <property type="match status" value="1"/>
</dbReference>
<feature type="domain" description="Response regulatory" evidence="3">
    <location>
        <begin position="10"/>
        <end position="129"/>
    </location>
</feature>
<dbReference type="SUPFAM" id="SSF52172">
    <property type="entry name" value="CheY-like"/>
    <property type="match status" value="1"/>
</dbReference>
<dbReference type="Gene3D" id="3.40.50.2300">
    <property type="match status" value="1"/>
</dbReference>
<feature type="modified residue" description="4-aspartylphosphate" evidence="1">
    <location>
        <position position="60"/>
    </location>
</feature>
<evidence type="ECO:0000256" key="1">
    <source>
        <dbReference type="PROSITE-ProRule" id="PRU00169"/>
    </source>
</evidence>
<organism evidence="4 5">
    <name type="scientific">Nitrosomonas aestuarii</name>
    <dbReference type="NCBI Taxonomy" id="52441"/>
    <lineage>
        <taxon>Bacteria</taxon>
        <taxon>Pseudomonadati</taxon>
        <taxon>Pseudomonadota</taxon>
        <taxon>Betaproteobacteria</taxon>
        <taxon>Nitrosomonadales</taxon>
        <taxon>Nitrosomonadaceae</taxon>
        <taxon>Nitrosomonas</taxon>
    </lineage>
</organism>
<name>A0A1I4EFC1_9PROT</name>
<keyword evidence="5" id="KW-1185">Reference proteome</keyword>
<feature type="repeat" description="TPR" evidence="2">
    <location>
        <begin position="199"/>
        <end position="232"/>
    </location>
</feature>
<evidence type="ECO:0000259" key="3">
    <source>
        <dbReference type="PROSITE" id="PS50110"/>
    </source>
</evidence>
<protein>
    <submittedName>
        <fullName evidence="4">Tetratricopeptide repeat-containing protein</fullName>
    </submittedName>
</protein>
<dbReference type="InterPro" id="IPR011006">
    <property type="entry name" value="CheY-like_superfamily"/>
</dbReference>
<dbReference type="RefSeq" id="WP_090701582.1">
    <property type="nucleotide sequence ID" value="NZ_FOSP01000027.1"/>
</dbReference>
<dbReference type="EMBL" id="FOSP01000027">
    <property type="protein sequence ID" value="SFL03297.1"/>
    <property type="molecule type" value="Genomic_DNA"/>
</dbReference>
<sequence>MNIWNLKNKSVLIVDDFDKMRLLIREILSPLMPQKITMAKNGEEAIELLEKQCFDIVLCDYKLGDGKDGQQILEEARHRDLLKYNAIFIMITAENTSAMVMGAIDFLPDDYISKPFTPSQLQKRLEKASRKKAQLDNIATAINDKNYSKAITLCEQRLQENPTGQTEVLRTKGELLKKLGRLNEAENFYTSLLEERNITWVRQSLGQVYFQKGNYSEAETEFKLLLKENPANVNALDWLASTLEKQGELEDSQNILQQAIQRSPKSPVRQRKLGAIALINGAYDVAEKAYEYAINECKHSCFSSMADCSGLIKSMIKQGKTEEASKSIENIQKKFKNNPEARFHTALASSVLYRETNELEKCRENLETVLKLINSQSEEISTEAALDITKNCLALDNPELAINVIKQLVNNHSENEQLMNQVRDIYEKAGRSEAGNAIIQNTKKEIIIINNEGVKLAQDGKLEQSIEFFIQAAKGLPNNATINFNAAYSMIQQMKKTGDTGKYFSLSKTLLEQGHKIDPQNQKYFQLIKLVEDLSSQAA</sequence>
<evidence type="ECO:0000313" key="4">
    <source>
        <dbReference type="EMBL" id="SFL03297.1"/>
    </source>
</evidence>
<evidence type="ECO:0000313" key="5">
    <source>
        <dbReference type="Proteomes" id="UP000199533"/>
    </source>
</evidence>
<dbReference type="GO" id="GO:0000160">
    <property type="term" value="P:phosphorelay signal transduction system"/>
    <property type="evidence" value="ECO:0007669"/>
    <property type="project" value="InterPro"/>
</dbReference>
<reference evidence="5" key="1">
    <citation type="submission" date="2016-10" db="EMBL/GenBank/DDBJ databases">
        <authorList>
            <person name="Varghese N."/>
            <person name="Submissions S."/>
        </authorList>
    </citation>
    <scope>NUCLEOTIDE SEQUENCE [LARGE SCALE GENOMIC DNA]</scope>
    <source>
        <strain evidence="5">Nm69</strain>
    </source>
</reference>
<dbReference type="SMART" id="SM00028">
    <property type="entry name" value="TPR"/>
    <property type="match status" value="5"/>
</dbReference>
<dbReference type="InterPro" id="IPR052048">
    <property type="entry name" value="ST_Response_Regulator"/>
</dbReference>
<dbReference type="Pfam" id="PF00072">
    <property type="entry name" value="Response_reg"/>
    <property type="match status" value="1"/>
</dbReference>
<dbReference type="InterPro" id="IPR011990">
    <property type="entry name" value="TPR-like_helical_dom_sf"/>
</dbReference>
<dbReference type="SMART" id="SM00448">
    <property type="entry name" value="REC"/>
    <property type="match status" value="1"/>
</dbReference>
<gene>
    <name evidence="4" type="ORF">SAMN05216302_102729</name>
</gene>
<dbReference type="OrthoDB" id="7298659at2"/>
<dbReference type="Proteomes" id="UP000199533">
    <property type="component" value="Unassembled WGS sequence"/>
</dbReference>
<dbReference type="InterPro" id="IPR001789">
    <property type="entry name" value="Sig_transdc_resp-reg_receiver"/>
</dbReference>
<dbReference type="CDD" id="cd17589">
    <property type="entry name" value="REC_TPR"/>
    <property type="match status" value="1"/>
</dbReference>
<dbReference type="InterPro" id="IPR019734">
    <property type="entry name" value="TPR_rpt"/>
</dbReference>
<keyword evidence="1" id="KW-0597">Phosphoprotein</keyword>
<dbReference type="PROSITE" id="PS50110">
    <property type="entry name" value="RESPONSE_REGULATORY"/>
    <property type="match status" value="1"/>
</dbReference>
<dbReference type="Gene3D" id="1.25.40.10">
    <property type="entry name" value="Tetratricopeptide repeat domain"/>
    <property type="match status" value="3"/>
</dbReference>
<dbReference type="SUPFAM" id="SSF48452">
    <property type="entry name" value="TPR-like"/>
    <property type="match status" value="2"/>
</dbReference>
<dbReference type="STRING" id="52441.SAMN05216302_102729"/>
<dbReference type="AlphaFoldDB" id="A0A1I4EFC1"/>
<dbReference type="PANTHER" id="PTHR43228">
    <property type="entry name" value="TWO-COMPONENT RESPONSE REGULATOR"/>
    <property type="match status" value="1"/>
</dbReference>
<dbReference type="PROSITE" id="PS50005">
    <property type="entry name" value="TPR"/>
    <property type="match status" value="1"/>
</dbReference>
<dbReference type="PANTHER" id="PTHR43228:SF1">
    <property type="entry name" value="TWO-COMPONENT RESPONSE REGULATOR ARR22"/>
    <property type="match status" value="1"/>
</dbReference>
<accession>A0A1I4EFC1</accession>
<proteinExistence type="predicted"/>